<sequence length="221" mass="24729">MDAKEEEWLHNALKQRPQFHVLSKEGETSAPKLHDLVAPNNAQEITAVVATLAKCYAQRLVSAARRVASSEQCPPKKKSNTNTEKEKNDEREEKGNDEKEKHGPYPDNEPILPHHLLTAYNYRVQGGVDPGFFLRPSHEFLMGSKRGVDLHQGSGDGTVGAAAAALGTSNKYQMRLDATYAAQDAYDEVMKQKKKRKRKDIGGDDEKKEEKEEIKDNAMVE</sequence>
<reference evidence="2" key="1">
    <citation type="submission" date="2021-01" db="EMBL/GenBank/DDBJ databases">
        <authorList>
            <person name="Corre E."/>
            <person name="Pelletier E."/>
            <person name="Niang G."/>
            <person name="Scheremetjew M."/>
            <person name="Finn R."/>
            <person name="Kale V."/>
            <person name="Holt S."/>
            <person name="Cochrane G."/>
            <person name="Meng A."/>
            <person name="Brown T."/>
            <person name="Cohen L."/>
        </authorList>
    </citation>
    <scope>NUCLEOTIDE SEQUENCE</scope>
    <source>
        <strain evidence="2">GSO104</strain>
    </source>
</reference>
<name>A0A6S9FTS8_9STRA</name>
<feature type="region of interest" description="Disordered" evidence="1">
    <location>
        <begin position="186"/>
        <end position="221"/>
    </location>
</feature>
<feature type="compositionally biased region" description="Basic and acidic residues" evidence="1">
    <location>
        <begin position="200"/>
        <end position="221"/>
    </location>
</feature>
<evidence type="ECO:0000256" key="1">
    <source>
        <dbReference type="SAM" id="MobiDB-lite"/>
    </source>
</evidence>
<proteinExistence type="predicted"/>
<feature type="region of interest" description="Disordered" evidence="1">
    <location>
        <begin position="66"/>
        <end position="112"/>
    </location>
</feature>
<protein>
    <submittedName>
        <fullName evidence="2">Uncharacterized protein</fullName>
    </submittedName>
</protein>
<dbReference type="AlphaFoldDB" id="A0A6S9FTS8"/>
<gene>
    <name evidence="2" type="ORF">DBRI00130_LOCUS44577</name>
</gene>
<dbReference type="EMBL" id="HBNS01061803">
    <property type="protein sequence ID" value="CAE4670019.1"/>
    <property type="molecule type" value="Transcribed_RNA"/>
</dbReference>
<feature type="compositionally biased region" description="Basic and acidic residues" evidence="1">
    <location>
        <begin position="83"/>
        <end position="104"/>
    </location>
</feature>
<accession>A0A6S9FTS8</accession>
<evidence type="ECO:0000313" key="2">
    <source>
        <dbReference type="EMBL" id="CAE4670019.1"/>
    </source>
</evidence>
<organism evidence="2">
    <name type="scientific">Ditylum brightwellii</name>
    <dbReference type="NCBI Taxonomy" id="49249"/>
    <lineage>
        <taxon>Eukaryota</taxon>
        <taxon>Sar</taxon>
        <taxon>Stramenopiles</taxon>
        <taxon>Ochrophyta</taxon>
        <taxon>Bacillariophyta</taxon>
        <taxon>Mediophyceae</taxon>
        <taxon>Lithodesmiophycidae</taxon>
        <taxon>Lithodesmiales</taxon>
        <taxon>Lithodesmiaceae</taxon>
        <taxon>Ditylum</taxon>
    </lineage>
</organism>